<dbReference type="PANTHER" id="PTHR33217">
    <property type="entry name" value="TRANSPOSASE FOR INSERTION SEQUENCE ELEMENT IS1081"/>
    <property type="match status" value="1"/>
</dbReference>
<keyword evidence="3 6" id="KW-0815">Transposition</keyword>
<dbReference type="RefSeq" id="WP_015388828.1">
    <property type="nucleotide sequence ID" value="NZ_NSEZ01000019.1"/>
</dbReference>
<evidence type="ECO:0000256" key="5">
    <source>
        <dbReference type="ARBA" id="ARBA00023172"/>
    </source>
</evidence>
<comment type="caution">
    <text evidence="8">The sequence shown here is derived from an EMBL/GenBank/DDBJ whole genome shotgun (WGS) entry which is preliminary data.</text>
</comment>
<evidence type="ECO:0000256" key="4">
    <source>
        <dbReference type="ARBA" id="ARBA00023125"/>
    </source>
</evidence>
<keyword evidence="6" id="KW-0814">Transposable element</keyword>
<dbReference type="InterPro" id="IPR001207">
    <property type="entry name" value="Transposase_mutator"/>
</dbReference>
<evidence type="ECO:0000256" key="6">
    <source>
        <dbReference type="RuleBase" id="RU365089"/>
    </source>
</evidence>
<keyword evidence="5 6" id="KW-0233">DNA recombination</keyword>
<feature type="region of interest" description="Disordered" evidence="7">
    <location>
        <begin position="63"/>
        <end position="88"/>
    </location>
</feature>
<evidence type="ECO:0000313" key="8">
    <source>
        <dbReference type="EMBL" id="PBA26923.1"/>
    </source>
</evidence>
<dbReference type="Proteomes" id="UP000217768">
    <property type="component" value="Unassembled WGS sequence"/>
</dbReference>
<evidence type="ECO:0000256" key="3">
    <source>
        <dbReference type="ARBA" id="ARBA00022578"/>
    </source>
</evidence>
<name>A0A2A2ZKI8_MYCAV</name>
<dbReference type="AlphaFoldDB" id="A0A2A2ZKI8"/>
<sequence>MKTVPTVRLADTADAVMLPELPEEIALAMCDIAGAAREGLLAMSVAAGLAVMQAMFEAEISESCGPKGKHDPDRTAVRHGTQKGSVTLGGRRIAVGRPRARTTDGHEVPLISYTHFAADDLLTQVVMERMAAGVATRRHARVAEPVGAQVTAASKAMSKSAISRRFVRQTQTALAELMARDLSGEDIAVLLLDGEHMVERCVVVALAITADGTKKPVGLWDGSTENKTVVRSLLADLVARGLRFDDGLLVVLDGAKALASAVREVFGDKAAVQRCTLHKRRNVAAHLPAKDQAWVDAKLVKAFNHPDPAQGLHNAKHLAAQLDKNHPGAAASLREGLEEMFTVARLGIDGRLAVTLTTSNPIESMLSIARTTNRNVTRWRDGQMVLRWTAAGMLNAERSFRRVKGYKQMPQLIAALHRHAHPQTATDTKTVSAAA</sequence>
<proteinExistence type="inferred from homology"/>
<evidence type="ECO:0000256" key="1">
    <source>
        <dbReference type="ARBA" id="ARBA00002190"/>
    </source>
</evidence>
<protein>
    <recommendedName>
        <fullName evidence="6">Mutator family transposase</fullName>
    </recommendedName>
</protein>
<organism evidence="8 9">
    <name type="scientific">Mycobacterium avium</name>
    <dbReference type="NCBI Taxonomy" id="1764"/>
    <lineage>
        <taxon>Bacteria</taxon>
        <taxon>Bacillati</taxon>
        <taxon>Actinomycetota</taxon>
        <taxon>Actinomycetes</taxon>
        <taxon>Mycobacteriales</taxon>
        <taxon>Mycobacteriaceae</taxon>
        <taxon>Mycobacterium</taxon>
        <taxon>Mycobacterium avium complex (MAC)</taxon>
    </lineage>
</organism>
<comment type="function">
    <text evidence="1 6">Required for the transposition of the insertion element.</text>
</comment>
<keyword evidence="4 6" id="KW-0238">DNA-binding</keyword>
<dbReference type="GeneID" id="83633012"/>
<evidence type="ECO:0000313" key="9">
    <source>
        <dbReference type="Proteomes" id="UP000217768"/>
    </source>
</evidence>
<comment type="similarity">
    <text evidence="2 6">Belongs to the transposase mutator family.</text>
</comment>
<dbReference type="Pfam" id="PF00872">
    <property type="entry name" value="Transposase_mut"/>
    <property type="match status" value="1"/>
</dbReference>
<dbReference type="GO" id="GO:0006313">
    <property type="term" value="P:DNA transposition"/>
    <property type="evidence" value="ECO:0007669"/>
    <property type="project" value="UniProtKB-UniRule"/>
</dbReference>
<dbReference type="NCBIfam" id="NF033543">
    <property type="entry name" value="transpos_IS256"/>
    <property type="match status" value="1"/>
</dbReference>
<dbReference type="GO" id="GO:0003677">
    <property type="term" value="F:DNA binding"/>
    <property type="evidence" value="ECO:0007669"/>
    <property type="project" value="UniProtKB-UniRule"/>
</dbReference>
<gene>
    <name evidence="8" type="ORF">CKJ66_10130</name>
</gene>
<evidence type="ECO:0000256" key="7">
    <source>
        <dbReference type="SAM" id="MobiDB-lite"/>
    </source>
</evidence>
<accession>A0A2A2ZKI8</accession>
<dbReference type="EMBL" id="NSFD01000017">
    <property type="protein sequence ID" value="PBA26923.1"/>
    <property type="molecule type" value="Genomic_DNA"/>
</dbReference>
<dbReference type="PANTHER" id="PTHR33217:SF7">
    <property type="entry name" value="TRANSPOSASE FOR INSERTION SEQUENCE ELEMENT IS1081"/>
    <property type="match status" value="1"/>
</dbReference>
<dbReference type="GO" id="GO:0004803">
    <property type="term" value="F:transposase activity"/>
    <property type="evidence" value="ECO:0007669"/>
    <property type="project" value="UniProtKB-UniRule"/>
</dbReference>
<evidence type="ECO:0000256" key="2">
    <source>
        <dbReference type="ARBA" id="ARBA00010961"/>
    </source>
</evidence>
<reference evidence="8 9" key="1">
    <citation type="submission" date="2017-08" db="EMBL/GenBank/DDBJ databases">
        <title>Phylogenetic analysis of Mycobacterium avium complex whole genomes.</title>
        <authorList>
            <person name="Caverly L.J."/>
            <person name="Spilker T."/>
            <person name="Lipuma J."/>
        </authorList>
    </citation>
    <scope>NUCLEOTIDE SEQUENCE [LARGE SCALE GENOMIC DNA]</scope>
    <source>
        <strain evidence="8 9">FLAC0165</strain>
    </source>
</reference>